<dbReference type="EMBL" id="CP016022">
    <property type="protein sequence ID" value="ANJ70986.1"/>
    <property type="molecule type" value="Genomic_DNA"/>
</dbReference>
<proteinExistence type="predicted"/>
<reference evidence="2" key="1">
    <citation type="submission" date="2016-06" db="EMBL/GenBank/DDBJ databases">
        <authorList>
            <person name="Xu Y."/>
            <person name="Nagy A."/>
            <person name="Yan X."/>
            <person name="Kim S.W."/>
            <person name="Haley B."/>
            <person name="Liu N.T."/>
            <person name="Nou X."/>
        </authorList>
    </citation>
    <scope>NUCLEOTIDE SEQUENCE [LARGE SCALE GENOMIC DNA]</scope>
    <source>
        <strain evidence="2">ATCC 49129</strain>
    </source>
</reference>
<evidence type="ECO:0000313" key="2">
    <source>
        <dbReference type="Proteomes" id="UP000078572"/>
    </source>
</evidence>
<dbReference type="RefSeq" id="WP_064801058.1">
    <property type="nucleotide sequence ID" value="NZ_CP016022.1"/>
</dbReference>
<dbReference type="OrthoDB" id="9131313at2"/>
<evidence type="ECO:0000313" key="1">
    <source>
        <dbReference type="EMBL" id="ANJ70986.1"/>
    </source>
</evidence>
<protein>
    <submittedName>
        <fullName evidence="1">Uncharacterized protein</fullName>
    </submittedName>
</protein>
<dbReference type="AlphaFoldDB" id="A0A191ZSB1"/>
<gene>
    <name evidence="1" type="ORF">A9Y76_00125</name>
</gene>
<keyword evidence="2" id="KW-1185">Reference proteome</keyword>
<dbReference type="GeneID" id="61524408"/>
<sequence length="164" mass="17975">MALTSTQIGTIGENLLVNAVMKASDGRLSPFQPYADDDGLDVLFYDKQTGNSVAIQLKCRTVTLYKAGTRERGNVVHFGVRQATFRATRHTYLVAALISPDFSNFEALWLVPMERLPEVAGNISGNWVVRANKNQATADRYSAYRCPSVSELASKIIAACESRG</sequence>
<dbReference type="Proteomes" id="UP000078572">
    <property type="component" value="Chromosome 1"/>
</dbReference>
<name>A0A191ZSB1_9RALS</name>
<organism evidence="1 2">
    <name type="scientific">Ralstonia insidiosa</name>
    <dbReference type="NCBI Taxonomy" id="190721"/>
    <lineage>
        <taxon>Bacteria</taxon>
        <taxon>Pseudomonadati</taxon>
        <taxon>Pseudomonadota</taxon>
        <taxon>Betaproteobacteria</taxon>
        <taxon>Burkholderiales</taxon>
        <taxon>Burkholderiaceae</taxon>
        <taxon>Ralstonia</taxon>
    </lineage>
</organism>
<accession>A0A191ZSB1</accession>